<dbReference type="OMA" id="VRRGNTF"/>
<keyword evidence="7" id="KW-0811">Translocation</keyword>
<name>A0A422NTI5_TRYRA</name>
<dbReference type="PANTHER" id="PTHR23198:SF6">
    <property type="entry name" value="NUCLEAR PORE COMPLEX PROTEIN NUP98-NUP96"/>
    <property type="match status" value="1"/>
</dbReference>
<evidence type="ECO:0000256" key="6">
    <source>
        <dbReference type="ARBA" id="ARBA00022927"/>
    </source>
</evidence>
<dbReference type="SUPFAM" id="SSF82215">
    <property type="entry name" value="C-terminal autoproteolytic domain of nucleoporin nup98"/>
    <property type="match status" value="1"/>
</dbReference>
<protein>
    <submittedName>
        <fullName evidence="12">Putative ATP-dependent RNA helicase</fullName>
    </submittedName>
</protein>
<keyword evidence="12" id="KW-0347">Helicase</keyword>
<evidence type="ECO:0000259" key="11">
    <source>
        <dbReference type="PROSITE" id="PS51434"/>
    </source>
</evidence>
<evidence type="ECO:0000256" key="3">
    <source>
        <dbReference type="ARBA" id="ARBA00022448"/>
    </source>
</evidence>
<evidence type="ECO:0000256" key="5">
    <source>
        <dbReference type="ARBA" id="ARBA00022816"/>
    </source>
</evidence>
<comment type="similarity">
    <text evidence="2">Belongs to the nucleoporin GLFG family.</text>
</comment>
<keyword evidence="12" id="KW-0378">Hydrolase</keyword>
<evidence type="ECO:0000256" key="8">
    <source>
        <dbReference type="ARBA" id="ARBA00023132"/>
    </source>
</evidence>
<comment type="subcellular location">
    <subcellularLocation>
        <location evidence="1">Nucleus</location>
        <location evidence="1">Nuclear pore complex</location>
    </subcellularLocation>
</comment>
<feature type="domain" description="Peptidase S59" evidence="11">
    <location>
        <begin position="312"/>
        <end position="437"/>
    </location>
</feature>
<evidence type="ECO:0000256" key="10">
    <source>
        <dbReference type="SAM" id="MobiDB-lite"/>
    </source>
</evidence>
<keyword evidence="4" id="KW-0068">Autocatalytic cleavage</keyword>
<accession>A0A422NTI5</accession>
<dbReference type="GO" id="GO:0006405">
    <property type="term" value="P:RNA export from nucleus"/>
    <property type="evidence" value="ECO:0007669"/>
    <property type="project" value="TreeGrafter"/>
</dbReference>
<evidence type="ECO:0000256" key="2">
    <source>
        <dbReference type="ARBA" id="ARBA00008926"/>
    </source>
</evidence>
<dbReference type="InterPro" id="IPR021967">
    <property type="entry name" value="Nup98_C"/>
</dbReference>
<dbReference type="GO" id="GO:0003723">
    <property type="term" value="F:RNA binding"/>
    <property type="evidence" value="ECO:0007669"/>
    <property type="project" value="TreeGrafter"/>
</dbReference>
<dbReference type="OrthoDB" id="3797628at2759"/>
<dbReference type="Proteomes" id="UP000283634">
    <property type="component" value="Unassembled WGS sequence"/>
</dbReference>
<dbReference type="Pfam" id="PF04096">
    <property type="entry name" value="Nucleoporin2"/>
    <property type="match status" value="1"/>
</dbReference>
<dbReference type="PROSITE" id="PS51434">
    <property type="entry name" value="NUP_C"/>
    <property type="match status" value="1"/>
</dbReference>
<keyword evidence="6" id="KW-0653">Protein transport</keyword>
<dbReference type="RefSeq" id="XP_029240572.1">
    <property type="nucleotide sequence ID" value="XM_029379581.1"/>
</dbReference>
<keyword evidence="3" id="KW-0813">Transport</keyword>
<evidence type="ECO:0000256" key="1">
    <source>
        <dbReference type="ARBA" id="ARBA00004567"/>
    </source>
</evidence>
<dbReference type="GO" id="GO:0004386">
    <property type="term" value="F:helicase activity"/>
    <property type="evidence" value="ECO:0007669"/>
    <property type="project" value="UniProtKB-KW"/>
</dbReference>
<keyword evidence="8" id="KW-0906">Nuclear pore complex</keyword>
<dbReference type="AlphaFoldDB" id="A0A422NTI5"/>
<evidence type="ECO:0000256" key="4">
    <source>
        <dbReference type="ARBA" id="ARBA00022813"/>
    </source>
</evidence>
<organism evidence="12 13">
    <name type="scientific">Trypanosoma rangeli</name>
    <dbReference type="NCBI Taxonomy" id="5698"/>
    <lineage>
        <taxon>Eukaryota</taxon>
        <taxon>Discoba</taxon>
        <taxon>Euglenozoa</taxon>
        <taxon>Kinetoplastea</taxon>
        <taxon>Metakinetoplastina</taxon>
        <taxon>Trypanosomatida</taxon>
        <taxon>Trypanosomatidae</taxon>
        <taxon>Trypanosoma</taxon>
        <taxon>Herpetosoma</taxon>
    </lineage>
</organism>
<feature type="non-terminal residue" evidence="12">
    <location>
        <position position="1"/>
    </location>
</feature>
<keyword evidence="5" id="KW-0509">mRNA transport</keyword>
<dbReference type="InterPro" id="IPR007230">
    <property type="entry name" value="Nup98_auto-Pept-S59_dom"/>
</dbReference>
<evidence type="ECO:0000256" key="9">
    <source>
        <dbReference type="ARBA" id="ARBA00023242"/>
    </source>
</evidence>
<comment type="caution">
    <text evidence="12">The sequence shown here is derived from an EMBL/GenBank/DDBJ whole genome shotgun (WGS) entry which is preliminary data.</text>
</comment>
<dbReference type="EMBL" id="MKGL01000060">
    <property type="protein sequence ID" value="RNF08739.1"/>
    <property type="molecule type" value="Genomic_DNA"/>
</dbReference>
<dbReference type="VEuPathDB" id="TriTrypDB:TRSC58_06586"/>
<dbReference type="GeneID" id="40326515"/>
<dbReference type="GO" id="GO:0017056">
    <property type="term" value="F:structural constituent of nuclear pore"/>
    <property type="evidence" value="ECO:0007669"/>
    <property type="project" value="InterPro"/>
</dbReference>
<dbReference type="GO" id="GO:0008139">
    <property type="term" value="F:nuclear localization sequence binding"/>
    <property type="evidence" value="ECO:0007669"/>
    <property type="project" value="TreeGrafter"/>
</dbReference>
<evidence type="ECO:0000256" key="7">
    <source>
        <dbReference type="ARBA" id="ARBA00023010"/>
    </source>
</evidence>
<dbReference type="Pfam" id="PF12110">
    <property type="entry name" value="Nup96"/>
    <property type="match status" value="1"/>
</dbReference>
<dbReference type="Gene3D" id="3.30.1610.10">
    <property type="entry name" value="Peptidase S59, nucleoporin"/>
    <property type="match status" value="1"/>
</dbReference>
<keyword evidence="13" id="KW-1185">Reference proteome</keyword>
<dbReference type="InterPro" id="IPR036903">
    <property type="entry name" value="Nup98_auto-Pept-S59_dom_sf"/>
</dbReference>
<reference evidence="12 13" key="1">
    <citation type="journal article" date="2018" name="BMC Genomics">
        <title>Genomic comparison of Trypanosoma conorhini and Trypanosoma rangeli to Trypanosoma cruzi strains of high and low virulence.</title>
        <authorList>
            <person name="Bradwell K.R."/>
            <person name="Koparde V.N."/>
            <person name="Matveyev A.V."/>
            <person name="Serrano M.G."/>
            <person name="Alves J.M."/>
            <person name="Parikh H."/>
            <person name="Huang B."/>
            <person name="Lee V."/>
            <person name="Espinosa-Alvarez O."/>
            <person name="Ortiz P.A."/>
            <person name="Costa-Martins A.G."/>
            <person name="Teixeira M.M."/>
            <person name="Buck G.A."/>
        </authorList>
    </citation>
    <scope>NUCLEOTIDE SEQUENCE [LARGE SCALE GENOMIC DNA]</scope>
    <source>
        <strain evidence="12 13">AM80</strain>
    </source>
</reference>
<evidence type="ECO:0000313" key="13">
    <source>
        <dbReference type="Proteomes" id="UP000283634"/>
    </source>
</evidence>
<proteinExistence type="inferred from homology"/>
<feature type="compositionally biased region" description="Gly residues" evidence="10">
    <location>
        <begin position="21"/>
        <end position="57"/>
    </location>
</feature>
<dbReference type="GO" id="GO:0006606">
    <property type="term" value="P:protein import into nucleus"/>
    <property type="evidence" value="ECO:0007669"/>
    <property type="project" value="TreeGrafter"/>
</dbReference>
<gene>
    <name evidence="12" type="ORF">TraAM80_02582</name>
</gene>
<feature type="compositionally biased region" description="Low complexity" evidence="10">
    <location>
        <begin position="58"/>
        <end position="69"/>
    </location>
</feature>
<dbReference type="GO" id="GO:0034398">
    <property type="term" value="P:telomere tethering at nuclear periphery"/>
    <property type="evidence" value="ECO:0007669"/>
    <property type="project" value="TreeGrafter"/>
</dbReference>
<keyword evidence="9" id="KW-0539">Nucleus</keyword>
<keyword evidence="12" id="KW-0547">Nucleotide-binding</keyword>
<dbReference type="PANTHER" id="PTHR23198">
    <property type="entry name" value="NUCLEOPORIN"/>
    <property type="match status" value="1"/>
</dbReference>
<dbReference type="GO" id="GO:0051028">
    <property type="term" value="P:mRNA transport"/>
    <property type="evidence" value="ECO:0007669"/>
    <property type="project" value="UniProtKB-KW"/>
</dbReference>
<dbReference type="InterPro" id="IPR037665">
    <property type="entry name" value="Nucleoporin_S59-like"/>
</dbReference>
<dbReference type="GO" id="GO:0044614">
    <property type="term" value="C:nuclear pore cytoplasmic filaments"/>
    <property type="evidence" value="ECO:0007669"/>
    <property type="project" value="TreeGrafter"/>
</dbReference>
<sequence length="1133" mass="121679">TAGGFGQAAVAGGFGQQTGGFGQQAGGFGQQAGGFGQQTGGFGQQAGGFGQQTGGFGQPATTGGFGQAATQGTAGGFGQAAAAGGFGQQAGGFGQAATQGAATGFGQTAGTGFGQPSAAGGFGQAGATGMFGQQTSGFGQGAGRGISFGASSGGFGGFGQSAGAIAAAPGSNISTNAMPFLNLPDFAEKPYGNVLLFAPDEEPKKPVVAAPSAASGSSIAILPASMSRYQQKMRIGATAPDPSSSLKQQSASFSVNGLSQVALCDLISAPKVSLGLPDAEQSIVPPTTSEALLGTTELTTPVVASHVPVCSSSDYMLHPPLEVLKDFTVQQLQNVHDFSIYRRDGKCSVRFLEPVNLVRCDVSEVVVLRPNGEVQFYPGVTTPPPLGHGVHVPARVTVNGVVATTAEELRERCRRDGVVFDSYDAETGRWIYTTNVDADVVADRTVEPDDEFVPEIEHISTYGDSSNGAVHTPAQLETSGWSRPATPTPSPLRMQPAVPASLVQLPTRSDQSSTLPRRTREVTVRGTLTYPTVCEKTEAPMDFKLPYDLPDTYEVPPRERKGALVFRGLQIDKQVPVYVVRKEESKLYEMNGSLVSQSTMGSLGRSFRCGWCLSGRIAVPTFAWLRDGTEDQQMRQEVPGARVSLMNPFFAHTTSKHYLQSCAISVLRTVCRYLHFLEGTSDKEDRYPLLTVILCRESSNVSLSTEKLQELVVAIDAVRAERLSPMEISTARQAKTVLNLLDALYGLPEADKAEGNALAEKRYLTQLRRRNLNAWLRDELSFMDTWTEVEVGINSTQKLLVKLLCHKLRDAALIAKEAGSTELFRVLGICGDGNQFGSFVTTADMNHINAEPSVRDRVVALLSGVVEPFVSQPRYERSKSGEVVAMIPSNATWKQLLGVFAFYGCSPDTPAEDIICEFLERLRTPSARHENAYPPYADYVAPEMLHTARGQDFIARGNELQDAALSVLEGFTLGTAPVAIALHPHASSYCATDYLAPFLILLAVRALKLQRSDNYIDAETKVLLGFTAALECLEDSWFWALLPLHMIEDLNCRSLAVKQFLRRNAYRYKNGGYGGNADFKRMVELFNVDMSLLQPEELPLDVAFEQPLNAPSIRTLTSLCDALERFGRSFNKE</sequence>
<feature type="region of interest" description="Disordered" evidence="10">
    <location>
        <begin position="21"/>
        <end position="69"/>
    </location>
</feature>
<evidence type="ECO:0000313" key="12">
    <source>
        <dbReference type="EMBL" id="RNF08739.1"/>
    </source>
</evidence>
<dbReference type="GO" id="GO:0000973">
    <property type="term" value="P:post-transcriptional tethering of RNA polymerase II gene DNA at nuclear periphery"/>
    <property type="evidence" value="ECO:0007669"/>
    <property type="project" value="TreeGrafter"/>
</dbReference>
<keyword evidence="12" id="KW-0067">ATP-binding</keyword>